<protein>
    <submittedName>
        <fullName evidence="1">Uncharacterized protein</fullName>
    </submittedName>
</protein>
<dbReference type="EMBL" id="LXQA010087222">
    <property type="protein sequence ID" value="MCI13184.1"/>
    <property type="molecule type" value="Genomic_DNA"/>
</dbReference>
<feature type="non-terminal residue" evidence="1">
    <location>
        <position position="1"/>
    </location>
</feature>
<evidence type="ECO:0000313" key="1">
    <source>
        <dbReference type="EMBL" id="MCI13184.1"/>
    </source>
</evidence>
<proteinExistence type="predicted"/>
<name>A0A392PMY6_9FABA</name>
<reference evidence="1 2" key="1">
    <citation type="journal article" date="2018" name="Front. Plant Sci.">
        <title>Red Clover (Trifolium pratense) and Zigzag Clover (T. medium) - A Picture of Genomic Similarities and Differences.</title>
        <authorList>
            <person name="Dluhosova J."/>
            <person name="Istvanek J."/>
            <person name="Nedelnik J."/>
            <person name="Repkova J."/>
        </authorList>
    </citation>
    <scope>NUCLEOTIDE SEQUENCE [LARGE SCALE GENOMIC DNA]</scope>
    <source>
        <strain evidence="2">cv. 10/8</strain>
        <tissue evidence="1">Leaf</tissue>
    </source>
</reference>
<comment type="caution">
    <text evidence="1">The sequence shown here is derived from an EMBL/GenBank/DDBJ whole genome shotgun (WGS) entry which is preliminary data.</text>
</comment>
<accession>A0A392PMY6</accession>
<dbReference type="Proteomes" id="UP000265520">
    <property type="component" value="Unassembled WGS sequence"/>
</dbReference>
<dbReference type="AlphaFoldDB" id="A0A392PMY6"/>
<keyword evidence="2" id="KW-1185">Reference proteome</keyword>
<sequence>DGWRTMVSCKQTKLQFKRYNFSLHSAGIPPPLAI</sequence>
<evidence type="ECO:0000313" key="2">
    <source>
        <dbReference type="Proteomes" id="UP000265520"/>
    </source>
</evidence>
<organism evidence="1 2">
    <name type="scientific">Trifolium medium</name>
    <dbReference type="NCBI Taxonomy" id="97028"/>
    <lineage>
        <taxon>Eukaryota</taxon>
        <taxon>Viridiplantae</taxon>
        <taxon>Streptophyta</taxon>
        <taxon>Embryophyta</taxon>
        <taxon>Tracheophyta</taxon>
        <taxon>Spermatophyta</taxon>
        <taxon>Magnoliopsida</taxon>
        <taxon>eudicotyledons</taxon>
        <taxon>Gunneridae</taxon>
        <taxon>Pentapetalae</taxon>
        <taxon>rosids</taxon>
        <taxon>fabids</taxon>
        <taxon>Fabales</taxon>
        <taxon>Fabaceae</taxon>
        <taxon>Papilionoideae</taxon>
        <taxon>50 kb inversion clade</taxon>
        <taxon>NPAAA clade</taxon>
        <taxon>Hologalegina</taxon>
        <taxon>IRL clade</taxon>
        <taxon>Trifolieae</taxon>
        <taxon>Trifolium</taxon>
    </lineage>
</organism>